<evidence type="ECO:0000256" key="2">
    <source>
        <dbReference type="ARBA" id="ARBA00022801"/>
    </source>
</evidence>
<dbReference type="GO" id="GO:0047617">
    <property type="term" value="F:fatty acyl-CoA hydrolase activity"/>
    <property type="evidence" value="ECO:0007669"/>
    <property type="project" value="TreeGrafter"/>
</dbReference>
<name>A0A6J4JJP4_9CHLR</name>
<dbReference type="InterPro" id="IPR006684">
    <property type="entry name" value="YbgC/YbaW"/>
</dbReference>
<dbReference type="EMBL" id="CADCTC010000201">
    <property type="protein sequence ID" value="CAA9278774.1"/>
    <property type="molecule type" value="Genomic_DNA"/>
</dbReference>
<comment type="similarity">
    <text evidence="1">Belongs to the 4-hydroxybenzoyl-CoA thioesterase family.</text>
</comment>
<dbReference type="AlphaFoldDB" id="A0A6J4JJP4"/>
<accession>A0A6J4JJP4</accession>
<reference evidence="3" key="1">
    <citation type="submission" date="2020-02" db="EMBL/GenBank/DDBJ databases">
        <authorList>
            <person name="Meier V. D."/>
        </authorList>
    </citation>
    <scope>NUCLEOTIDE SEQUENCE</scope>
    <source>
        <strain evidence="3">AVDCRST_MAG77</strain>
    </source>
</reference>
<dbReference type="PANTHER" id="PTHR31793:SF27">
    <property type="entry name" value="NOVEL THIOESTERASE SUPERFAMILY DOMAIN AND SAPOSIN A-TYPE DOMAIN CONTAINING PROTEIN (0610012H03RIK)"/>
    <property type="match status" value="1"/>
</dbReference>
<evidence type="ECO:0000313" key="3">
    <source>
        <dbReference type="EMBL" id="CAA9278774.1"/>
    </source>
</evidence>
<dbReference type="SUPFAM" id="SSF54637">
    <property type="entry name" value="Thioesterase/thiol ester dehydrase-isomerase"/>
    <property type="match status" value="1"/>
</dbReference>
<dbReference type="InterPro" id="IPR050563">
    <property type="entry name" value="4-hydroxybenzoyl-CoA_TE"/>
</dbReference>
<dbReference type="Pfam" id="PF13279">
    <property type="entry name" value="4HBT_2"/>
    <property type="match status" value="1"/>
</dbReference>
<dbReference type="Gene3D" id="3.10.129.10">
    <property type="entry name" value="Hotdog Thioesterase"/>
    <property type="match status" value="1"/>
</dbReference>
<evidence type="ECO:0008006" key="4">
    <source>
        <dbReference type="Google" id="ProtNLM"/>
    </source>
</evidence>
<gene>
    <name evidence="3" type="ORF">AVDCRST_MAG77-3678</name>
</gene>
<evidence type="ECO:0000256" key="1">
    <source>
        <dbReference type="ARBA" id="ARBA00005953"/>
    </source>
</evidence>
<organism evidence="3">
    <name type="scientific">uncultured Chloroflexota bacterium</name>
    <dbReference type="NCBI Taxonomy" id="166587"/>
    <lineage>
        <taxon>Bacteria</taxon>
        <taxon>Bacillati</taxon>
        <taxon>Chloroflexota</taxon>
        <taxon>environmental samples</taxon>
    </lineage>
</organism>
<dbReference type="InterPro" id="IPR029069">
    <property type="entry name" value="HotDog_dom_sf"/>
</dbReference>
<dbReference type="PIRSF" id="PIRSF003230">
    <property type="entry name" value="YbgC"/>
    <property type="match status" value="1"/>
</dbReference>
<keyword evidence="2" id="KW-0378">Hydrolase</keyword>
<proteinExistence type="inferred from homology"/>
<dbReference type="CDD" id="cd00586">
    <property type="entry name" value="4HBT"/>
    <property type="match status" value="1"/>
</dbReference>
<protein>
    <recommendedName>
        <fullName evidence="4">4-hydroxybenzoyl-CoA thioesterase family active site</fullName>
    </recommendedName>
</protein>
<dbReference type="PANTHER" id="PTHR31793">
    <property type="entry name" value="4-HYDROXYBENZOYL-COA THIOESTERASE FAMILY MEMBER"/>
    <property type="match status" value="1"/>
</dbReference>
<sequence>MSDRTTPPHTTYTTRWRVRTYELDVNGHVNNAVYLNYAEQVATEHAEGAGFGRAWTLKQGGGWVVRRHEVHYHRPAVYGDELELTTRVELLKGARGVRHTSIVRVGDQAPVADVQTEWVWVNRDGRPARVPVDLVAYFQATG</sequence>